<feature type="compositionally biased region" description="Polar residues" evidence="1">
    <location>
        <begin position="332"/>
        <end position="344"/>
    </location>
</feature>
<gene>
    <name evidence="2" type="ORF">V6N11_018911</name>
</gene>
<comment type="caution">
    <text evidence="2">The sequence shown here is derived from an EMBL/GenBank/DDBJ whole genome shotgun (WGS) entry which is preliminary data.</text>
</comment>
<feature type="region of interest" description="Disordered" evidence="1">
    <location>
        <begin position="219"/>
        <end position="240"/>
    </location>
</feature>
<dbReference type="Proteomes" id="UP001396334">
    <property type="component" value="Unassembled WGS sequence"/>
</dbReference>
<reference evidence="2 3" key="1">
    <citation type="journal article" date="2024" name="G3 (Bethesda)">
        <title>Genome assembly of Hibiscus sabdariffa L. provides insights into metabolisms of medicinal natural products.</title>
        <authorList>
            <person name="Kim T."/>
        </authorList>
    </citation>
    <scope>NUCLEOTIDE SEQUENCE [LARGE SCALE GENOMIC DNA]</scope>
    <source>
        <strain evidence="2">TK-2024</strain>
        <tissue evidence="2">Old leaves</tissue>
    </source>
</reference>
<protein>
    <submittedName>
        <fullName evidence="2">Uncharacterized protein</fullName>
    </submittedName>
</protein>
<name>A0ABR2R117_9ROSI</name>
<sequence>MTPQISKDSYVHPRVLGDGSVPLPCVANGRLSDQSVLIPVLTKLEHVANPISEEDQQVVKCSRDEGDEVMDVSEDGTDGLNQGSVVVDGVVVYTMNKSISGVDVRATSSVKNKVGSMEKYGPWMIASGRKSRMASWGMTVDDYVAISSKQVAVSAGKFDVLANLTFDIDAIEETVDPPAFSTTILEANTLSLVTNVPNREVIKNDKSLMVGELPNGDKRNFLQGSSSTRMASPMSEHENTGVDKVVSSEMVVPVQVSLDLKAHVVVRVVETGRGEKGDQIRKKASGCSSSKVQLGEWIGGLEAEILDNGGEKPISALVGDDLPKKPEASVQWRKNTAFSTKSSQ</sequence>
<proteinExistence type="predicted"/>
<accession>A0ABR2R117</accession>
<feature type="region of interest" description="Disordered" evidence="1">
    <location>
        <begin position="317"/>
        <end position="344"/>
    </location>
</feature>
<evidence type="ECO:0000313" key="2">
    <source>
        <dbReference type="EMBL" id="KAK9006574.1"/>
    </source>
</evidence>
<evidence type="ECO:0000256" key="1">
    <source>
        <dbReference type="SAM" id="MobiDB-lite"/>
    </source>
</evidence>
<dbReference type="EMBL" id="JBBPBN010000028">
    <property type="protein sequence ID" value="KAK9006574.1"/>
    <property type="molecule type" value="Genomic_DNA"/>
</dbReference>
<evidence type="ECO:0000313" key="3">
    <source>
        <dbReference type="Proteomes" id="UP001396334"/>
    </source>
</evidence>
<keyword evidence="3" id="KW-1185">Reference proteome</keyword>
<organism evidence="2 3">
    <name type="scientific">Hibiscus sabdariffa</name>
    <name type="common">roselle</name>
    <dbReference type="NCBI Taxonomy" id="183260"/>
    <lineage>
        <taxon>Eukaryota</taxon>
        <taxon>Viridiplantae</taxon>
        <taxon>Streptophyta</taxon>
        <taxon>Embryophyta</taxon>
        <taxon>Tracheophyta</taxon>
        <taxon>Spermatophyta</taxon>
        <taxon>Magnoliopsida</taxon>
        <taxon>eudicotyledons</taxon>
        <taxon>Gunneridae</taxon>
        <taxon>Pentapetalae</taxon>
        <taxon>rosids</taxon>
        <taxon>malvids</taxon>
        <taxon>Malvales</taxon>
        <taxon>Malvaceae</taxon>
        <taxon>Malvoideae</taxon>
        <taxon>Hibiscus</taxon>
    </lineage>
</organism>